<evidence type="ECO:0000313" key="9">
    <source>
        <dbReference type="Proteomes" id="UP000095283"/>
    </source>
</evidence>
<dbReference type="SUPFAM" id="SSF53474">
    <property type="entry name" value="alpha/beta-Hydrolases"/>
    <property type="match status" value="1"/>
</dbReference>
<keyword evidence="5" id="KW-0378">Hydrolase</keyword>
<dbReference type="EC" id="3.1.1.13" evidence="7"/>
<dbReference type="WBParaSite" id="Hba_12399">
    <property type="protein sequence ID" value="Hba_12399"/>
    <property type="gene ID" value="Hba_12399"/>
</dbReference>
<dbReference type="Gene3D" id="3.40.50.1820">
    <property type="entry name" value="alpha/beta hydrolase"/>
    <property type="match status" value="1"/>
</dbReference>
<accession>A0A1I7X4D5</accession>
<dbReference type="GO" id="GO:0019915">
    <property type="term" value="P:lipid storage"/>
    <property type="evidence" value="ECO:0007669"/>
    <property type="project" value="InterPro"/>
</dbReference>
<comment type="catalytic activity">
    <reaction evidence="8">
        <text>a cholesterol ester + H2O = cholesterol + a fatty acid + H(+)</text>
        <dbReference type="Rhea" id="RHEA:36403"/>
        <dbReference type="ChEBI" id="CHEBI:15377"/>
        <dbReference type="ChEBI" id="CHEBI:15378"/>
        <dbReference type="ChEBI" id="CHEBI:16113"/>
        <dbReference type="ChEBI" id="CHEBI:17002"/>
        <dbReference type="ChEBI" id="CHEBI:28868"/>
        <dbReference type="EC" id="3.1.1.13"/>
    </reaction>
    <physiologicalReaction direction="left-to-right" evidence="8">
        <dbReference type="Rhea" id="RHEA:36404"/>
    </physiologicalReaction>
</comment>
<organism evidence="9 10">
    <name type="scientific">Heterorhabditis bacteriophora</name>
    <name type="common">Entomopathogenic nematode worm</name>
    <dbReference type="NCBI Taxonomy" id="37862"/>
    <lineage>
        <taxon>Eukaryota</taxon>
        <taxon>Metazoa</taxon>
        <taxon>Ecdysozoa</taxon>
        <taxon>Nematoda</taxon>
        <taxon>Chromadorea</taxon>
        <taxon>Rhabditida</taxon>
        <taxon>Rhabditina</taxon>
        <taxon>Rhabditomorpha</taxon>
        <taxon>Strongyloidea</taxon>
        <taxon>Heterorhabditidae</taxon>
        <taxon>Heterorhabditis</taxon>
    </lineage>
</organism>
<evidence type="ECO:0000256" key="1">
    <source>
        <dbReference type="ARBA" id="ARBA00004502"/>
    </source>
</evidence>
<evidence type="ECO:0000256" key="8">
    <source>
        <dbReference type="ARBA" id="ARBA00049527"/>
    </source>
</evidence>
<dbReference type="PANTHER" id="PTHR13390">
    <property type="entry name" value="LIPASE"/>
    <property type="match status" value="1"/>
</dbReference>
<name>A0A1I7X4D5_HETBA</name>
<comment type="subcellular location">
    <subcellularLocation>
        <location evidence="1">Lipid droplet</location>
    </subcellularLocation>
</comment>
<keyword evidence="4" id="KW-0551">Lipid droplet</keyword>
<evidence type="ECO:0000313" key="10">
    <source>
        <dbReference type="WBParaSite" id="Hba_12399"/>
    </source>
</evidence>
<evidence type="ECO:0000256" key="4">
    <source>
        <dbReference type="ARBA" id="ARBA00022677"/>
    </source>
</evidence>
<dbReference type="GO" id="GO:0005811">
    <property type="term" value="C:lipid droplet"/>
    <property type="evidence" value="ECO:0007669"/>
    <property type="project" value="UniProtKB-SubCell"/>
</dbReference>
<protein>
    <recommendedName>
        <fullName evidence="3">Lipid droplet-associated hydrolase</fullName>
        <ecNumber evidence="7">3.1.1.13</ecNumber>
    </recommendedName>
    <alternativeName>
        <fullName evidence="6">Lipid droplet-associated serine hydrolase</fullName>
    </alternativeName>
</protein>
<dbReference type="Proteomes" id="UP000095283">
    <property type="component" value="Unplaced"/>
</dbReference>
<evidence type="ECO:0000256" key="7">
    <source>
        <dbReference type="ARBA" id="ARBA00039150"/>
    </source>
</evidence>
<dbReference type="GO" id="GO:0004771">
    <property type="term" value="F:sterol ester esterase activity"/>
    <property type="evidence" value="ECO:0007669"/>
    <property type="project" value="UniProtKB-EC"/>
</dbReference>
<dbReference type="Pfam" id="PF10230">
    <property type="entry name" value="LIDHydrolase"/>
    <property type="match status" value="1"/>
</dbReference>
<evidence type="ECO:0000256" key="6">
    <source>
        <dbReference type="ARBA" id="ARBA00031924"/>
    </source>
</evidence>
<dbReference type="PANTHER" id="PTHR13390:SF0">
    <property type="entry name" value="LIPID DROPLET-ASSOCIATED HYDROLASE"/>
    <property type="match status" value="1"/>
</dbReference>
<dbReference type="InterPro" id="IPR029058">
    <property type="entry name" value="AB_hydrolase_fold"/>
</dbReference>
<evidence type="ECO:0000256" key="3">
    <source>
        <dbReference type="ARBA" id="ARBA00019242"/>
    </source>
</evidence>
<sequence length="79" mass="9393">MFATVSFQYLNRFQLDAQVQHKLDFVREYLPKGQKVYIFGHSIGSYMMLRYLQDTINEKVNKPWKNNGIQVTTVLMRGF</sequence>
<comment type="similarity">
    <text evidence="2">Belongs to the AB hydrolase superfamily. LDAH family.</text>
</comment>
<dbReference type="InterPro" id="IPR019363">
    <property type="entry name" value="LDAH"/>
</dbReference>
<reference evidence="10" key="1">
    <citation type="submission" date="2016-11" db="UniProtKB">
        <authorList>
            <consortium name="WormBaseParasite"/>
        </authorList>
    </citation>
    <scope>IDENTIFICATION</scope>
</reference>
<proteinExistence type="inferred from homology"/>
<evidence type="ECO:0000256" key="2">
    <source>
        <dbReference type="ARBA" id="ARBA00008300"/>
    </source>
</evidence>
<dbReference type="AlphaFoldDB" id="A0A1I7X4D5"/>
<evidence type="ECO:0000256" key="5">
    <source>
        <dbReference type="ARBA" id="ARBA00022801"/>
    </source>
</evidence>
<keyword evidence="9" id="KW-1185">Reference proteome</keyword>